<name>A0A5C6ZL54_9FLAO</name>
<dbReference type="GO" id="GO:0016787">
    <property type="term" value="F:hydrolase activity"/>
    <property type="evidence" value="ECO:0007669"/>
    <property type="project" value="UniProtKB-KW"/>
</dbReference>
<evidence type="ECO:0000313" key="2">
    <source>
        <dbReference type="EMBL" id="TXD90572.1"/>
    </source>
</evidence>
<reference evidence="2 3" key="1">
    <citation type="submission" date="2019-08" db="EMBL/GenBank/DDBJ databases">
        <title>Genomes of Subsaximicrobium wynnwilliamsii strains.</title>
        <authorList>
            <person name="Bowman J.P."/>
        </authorList>
    </citation>
    <scope>NUCLEOTIDE SEQUENCE [LARGE SCALE GENOMIC DNA]</scope>
    <source>
        <strain evidence="2 3">2-80-2</strain>
    </source>
</reference>
<gene>
    <name evidence="2" type="ORF">ESY86_04180</name>
</gene>
<accession>A0A5C6ZL54</accession>
<dbReference type="PANTHER" id="PTHR30619">
    <property type="entry name" value="DNA INTERNALIZATION/COMPETENCE PROTEIN COMEC/REC2"/>
    <property type="match status" value="1"/>
</dbReference>
<organism evidence="2 3">
    <name type="scientific">Subsaximicrobium wynnwilliamsii</name>
    <dbReference type="NCBI Taxonomy" id="291179"/>
    <lineage>
        <taxon>Bacteria</taxon>
        <taxon>Pseudomonadati</taxon>
        <taxon>Bacteroidota</taxon>
        <taxon>Flavobacteriia</taxon>
        <taxon>Flavobacteriales</taxon>
        <taxon>Flavobacteriaceae</taxon>
        <taxon>Subsaximicrobium</taxon>
    </lineage>
</organism>
<dbReference type="RefSeq" id="WP_147085318.1">
    <property type="nucleotide sequence ID" value="NZ_VORM01000002.1"/>
</dbReference>
<dbReference type="Proteomes" id="UP000321578">
    <property type="component" value="Unassembled WGS sequence"/>
</dbReference>
<protein>
    <submittedName>
        <fullName evidence="2">MBL fold metallo-hydrolase</fullName>
    </submittedName>
</protein>
<dbReference type="Gene3D" id="3.60.15.10">
    <property type="entry name" value="Ribonuclease Z/Hydroxyacylglutathione hydrolase-like"/>
    <property type="match status" value="1"/>
</dbReference>
<feature type="domain" description="Metallo-beta-lactamase" evidence="1">
    <location>
        <begin position="82"/>
        <end position="155"/>
    </location>
</feature>
<proteinExistence type="predicted"/>
<dbReference type="Pfam" id="PF00753">
    <property type="entry name" value="Lactamase_B"/>
    <property type="match status" value="1"/>
</dbReference>
<dbReference type="AlphaFoldDB" id="A0A5C6ZL54"/>
<comment type="caution">
    <text evidence="2">The sequence shown here is derived from an EMBL/GenBank/DDBJ whole genome shotgun (WGS) entry which is preliminary data.</text>
</comment>
<keyword evidence="2" id="KW-0378">Hydrolase</keyword>
<evidence type="ECO:0000259" key="1">
    <source>
        <dbReference type="Pfam" id="PF00753"/>
    </source>
</evidence>
<dbReference type="OrthoDB" id="9761531at2"/>
<dbReference type="EMBL" id="VORO01000003">
    <property type="protein sequence ID" value="TXD90572.1"/>
    <property type="molecule type" value="Genomic_DNA"/>
</dbReference>
<keyword evidence="3" id="KW-1185">Reference proteome</keyword>
<sequence length="522" mass="59669">MKTFIAEDFVSVYRKNANGDFNKSDMLIFGDPFEVLEYSTAHKKTKIRVLNRFFSPYIGYVKGKPKTMNKGALKMSMVDVQQGDGMVLQTPDDKIIIIDGGHNVLFARHFAARFQHKKSSSSNPLPVEAIIITHGDADHFKGLNEFVKAENYRGARRFKKVAIQPKRILHNGLIKRPSSLPEEQRLGKTAIHNNELYITDLVKDPRSIPLDEQNAVFKSWSKSLDHWEQRAAIDFKTVHHGMDEKDVFDFLEEEGIAVDLHGPFSRKVTQNGQVVDALQFLHKQAPDPELKTHEFDISTHQHSASHTINGHSLAFRLSYGNVRINFTGDLNEESLQILDKTLDDRLLKAEILKAPHHGSHEFDFKTLQKMAPIVSLVSSGDDSEFWEYMHPRANLLCALGKICREDQGIIFSTELAAFFKHKDLSFKNSDLKDFFKNSDKDSYTKAELMTLFSESITDSALKKMVFTGFERTNFGLIELRTDGERVLVFTHSGKPWVKEAYTFTVKMINRKRIVSFESLKIR</sequence>
<evidence type="ECO:0000313" key="3">
    <source>
        <dbReference type="Proteomes" id="UP000321578"/>
    </source>
</evidence>
<dbReference type="InterPro" id="IPR036866">
    <property type="entry name" value="RibonucZ/Hydroxyglut_hydro"/>
</dbReference>
<dbReference type="InterPro" id="IPR052159">
    <property type="entry name" value="Competence_DNA_uptake"/>
</dbReference>
<dbReference type="InterPro" id="IPR001279">
    <property type="entry name" value="Metallo-B-lactamas"/>
</dbReference>
<dbReference type="SUPFAM" id="SSF56281">
    <property type="entry name" value="Metallo-hydrolase/oxidoreductase"/>
    <property type="match status" value="1"/>
</dbReference>
<dbReference type="PANTHER" id="PTHR30619:SF1">
    <property type="entry name" value="RECOMBINATION PROTEIN 2"/>
    <property type="match status" value="1"/>
</dbReference>